<dbReference type="CDD" id="cd00093">
    <property type="entry name" value="HTH_XRE"/>
    <property type="match status" value="1"/>
</dbReference>
<dbReference type="Gene3D" id="1.10.260.40">
    <property type="entry name" value="lambda repressor-like DNA-binding domains"/>
    <property type="match status" value="1"/>
</dbReference>
<dbReference type="PANTHER" id="PTHR46558:SF15">
    <property type="entry name" value="HELIX-TURN-HELIX DOMAIN PROTEIN"/>
    <property type="match status" value="1"/>
</dbReference>
<keyword evidence="2" id="KW-1133">Transmembrane helix</keyword>
<evidence type="ECO:0000259" key="3">
    <source>
        <dbReference type="PROSITE" id="PS50943"/>
    </source>
</evidence>
<feature type="domain" description="HTH cro/C1-type" evidence="3">
    <location>
        <begin position="21"/>
        <end position="75"/>
    </location>
</feature>
<feature type="transmembrane region" description="Helical" evidence="2">
    <location>
        <begin position="96"/>
        <end position="116"/>
    </location>
</feature>
<comment type="caution">
    <text evidence="4">The sequence shown here is derived from an EMBL/GenBank/DDBJ whole genome shotgun (WGS) entry which is preliminary data.</text>
</comment>
<evidence type="ECO:0000313" key="5">
    <source>
        <dbReference type="Proteomes" id="UP000051010"/>
    </source>
</evidence>
<keyword evidence="2" id="KW-0472">Membrane</keyword>
<keyword evidence="1 4" id="KW-0238">DNA-binding</keyword>
<dbReference type="Proteomes" id="UP000051010">
    <property type="component" value="Unassembled WGS sequence"/>
</dbReference>
<evidence type="ECO:0000256" key="1">
    <source>
        <dbReference type="ARBA" id="ARBA00023125"/>
    </source>
</evidence>
<proteinExistence type="predicted"/>
<evidence type="ECO:0000313" key="4">
    <source>
        <dbReference type="EMBL" id="KRM41813.1"/>
    </source>
</evidence>
<dbReference type="EMBL" id="AZFZ01000051">
    <property type="protein sequence ID" value="KRM41813.1"/>
    <property type="molecule type" value="Genomic_DNA"/>
</dbReference>
<accession>A0A0R1YIU6</accession>
<protein>
    <submittedName>
        <fullName evidence="4">DNA-binding helix-turn-helix protein</fullName>
    </submittedName>
</protein>
<dbReference type="PATRIC" id="fig|1423786.4.peg.2322"/>
<sequence>MQTQIANHKPEVSVMQVTSQLIHYRKLNHFTQNTLAKRIHVSRQTISNWETGHTYPDIQSLLLLCDLYQISLDDLIHDDMLTIKARSSLKHTRRQILAGIICILTAYGSLIAMKWFPFLLCVMLLSVATTLGCVVLISLFSRTRYLETNTYREILGYLRTGSVPPTHHMTRLRKNLLLIGGAILGIIIGLALTSVIAVYWLHWSMF</sequence>
<name>A0A0R1YIU6_9LACO</name>
<dbReference type="PROSITE" id="PS50943">
    <property type="entry name" value="HTH_CROC1"/>
    <property type="match status" value="1"/>
</dbReference>
<dbReference type="InterPro" id="IPR001387">
    <property type="entry name" value="Cro/C1-type_HTH"/>
</dbReference>
<dbReference type="AlphaFoldDB" id="A0A0R1YIU6"/>
<organism evidence="4 5">
    <name type="scientific">Lentilactobacillus parafarraginis DSM 18390 = JCM 14109</name>
    <dbReference type="NCBI Taxonomy" id="1423786"/>
    <lineage>
        <taxon>Bacteria</taxon>
        <taxon>Bacillati</taxon>
        <taxon>Bacillota</taxon>
        <taxon>Bacilli</taxon>
        <taxon>Lactobacillales</taxon>
        <taxon>Lactobacillaceae</taxon>
        <taxon>Lentilactobacillus</taxon>
    </lineage>
</organism>
<dbReference type="InterPro" id="IPR010982">
    <property type="entry name" value="Lambda_DNA-bd_dom_sf"/>
</dbReference>
<dbReference type="Pfam" id="PF01381">
    <property type="entry name" value="HTH_3"/>
    <property type="match status" value="1"/>
</dbReference>
<gene>
    <name evidence="4" type="ORF">FD47_GL002209</name>
</gene>
<feature type="transmembrane region" description="Helical" evidence="2">
    <location>
        <begin position="122"/>
        <end position="140"/>
    </location>
</feature>
<keyword evidence="2" id="KW-0812">Transmembrane</keyword>
<reference evidence="4 5" key="1">
    <citation type="journal article" date="2015" name="Genome Announc.">
        <title>Expanding the biotechnology potential of lactobacilli through comparative genomics of 213 strains and associated genera.</title>
        <authorList>
            <person name="Sun Z."/>
            <person name="Harris H.M."/>
            <person name="McCann A."/>
            <person name="Guo C."/>
            <person name="Argimon S."/>
            <person name="Zhang W."/>
            <person name="Yang X."/>
            <person name="Jeffery I.B."/>
            <person name="Cooney J.C."/>
            <person name="Kagawa T.F."/>
            <person name="Liu W."/>
            <person name="Song Y."/>
            <person name="Salvetti E."/>
            <person name="Wrobel A."/>
            <person name="Rasinkangas P."/>
            <person name="Parkhill J."/>
            <person name="Rea M.C."/>
            <person name="O'Sullivan O."/>
            <person name="Ritari J."/>
            <person name="Douillard F.P."/>
            <person name="Paul Ross R."/>
            <person name="Yang R."/>
            <person name="Briner A.E."/>
            <person name="Felis G.E."/>
            <person name="de Vos W.M."/>
            <person name="Barrangou R."/>
            <person name="Klaenhammer T.R."/>
            <person name="Caufield P.W."/>
            <person name="Cui Y."/>
            <person name="Zhang H."/>
            <person name="O'Toole P.W."/>
        </authorList>
    </citation>
    <scope>NUCLEOTIDE SEQUENCE [LARGE SCALE GENOMIC DNA]</scope>
    <source>
        <strain evidence="4 5">DSM 18390</strain>
    </source>
</reference>
<dbReference type="PANTHER" id="PTHR46558">
    <property type="entry name" value="TRACRIPTIONAL REGULATORY PROTEIN-RELATED-RELATED"/>
    <property type="match status" value="1"/>
</dbReference>
<dbReference type="SUPFAM" id="SSF47413">
    <property type="entry name" value="lambda repressor-like DNA-binding domains"/>
    <property type="match status" value="1"/>
</dbReference>
<dbReference type="SMART" id="SM00530">
    <property type="entry name" value="HTH_XRE"/>
    <property type="match status" value="1"/>
</dbReference>
<evidence type="ECO:0000256" key="2">
    <source>
        <dbReference type="SAM" id="Phobius"/>
    </source>
</evidence>
<dbReference type="GO" id="GO:0003677">
    <property type="term" value="F:DNA binding"/>
    <property type="evidence" value="ECO:0007669"/>
    <property type="project" value="UniProtKB-KW"/>
</dbReference>
<feature type="transmembrane region" description="Helical" evidence="2">
    <location>
        <begin position="176"/>
        <end position="201"/>
    </location>
</feature>